<dbReference type="CDD" id="cd19096">
    <property type="entry name" value="AKR_Fe-S_oxidoreductase"/>
    <property type="match status" value="1"/>
</dbReference>
<evidence type="ECO:0000313" key="7">
    <source>
        <dbReference type="Proteomes" id="UP000267921"/>
    </source>
</evidence>
<dbReference type="KEGG" id="mhaz:BHR79_09765"/>
<evidence type="ECO:0000313" key="4">
    <source>
        <dbReference type="EMBL" id="SDW38117.1"/>
    </source>
</evidence>
<sequence length="378" mass="43332">MLYRTLGKTGEKVSSLGLGCMRLPIIDGDPGHIDEQRACEIIHYAIDQGINYLDTAYPYHEGKSEPLLAKALQNGYRDKVNLATKMPSWNIESREDMDRYFDEQLERLSTDYVDFYLIHTLNRDFWPKLVELGLYDFLDQIKKDGRARYVGFSFHDEISLFKEIVDAYPWDVCQIQYNYLDIDYQAGHEGLLYAASQNLGVIIMEPLRGGCLADMVPDDIMNIWDKSEVKRTPAEWGLRYIWDLAQVSMVLSGMSNLEQLKENLETANKALPHSLTERDHALIGKVREIYRDKLVVDCTGCRYCLPCPAGVQIPLNFKYLNNAMLYENIEDASRAYASHVGDQRKASNCIDCGQCAERCPQEIPIPEMLAEVTRLLEK</sequence>
<dbReference type="InterPro" id="IPR036812">
    <property type="entry name" value="NAD(P)_OxRdtase_dom_sf"/>
</dbReference>
<dbReference type="GO" id="GO:0016491">
    <property type="term" value="F:oxidoreductase activity"/>
    <property type="evidence" value="ECO:0007669"/>
    <property type="project" value="InterPro"/>
</dbReference>
<dbReference type="PRINTS" id="PR00069">
    <property type="entry name" value="ALDKETRDTASE"/>
</dbReference>
<dbReference type="InterPro" id="IPR023210">
    <property type="entry name" value="NADP_OxRdtase_dom"/>
</dbReference>
<dbReference type="EMBL" id="RJJG01000004">
    <property type="protein sequence ID" value="RNI08926.1"/>
    <property type="molecule type" value="Genomic_DNA"/>
</dbReference>
<reference evidence="3 7" key="3">
    <citation type="submission" date="2018-10" db="EMBL/GenBank/DDBJ databases">
        <title>Cultivation of a novel Methanohalophilus strain from Kebrit Deep of the Red Sea and a genomic comparison of members of the genus Methanohalophilus.</title>
        <authorList>
            <person name="Guan Y."/>
            <person name="Ngugi D.K."/>
            <person name="Stingl U."/>
        </authorList>
    </citation>
    <scope>NUCLEOTIDE SEQUENCE [LARGE SCALE GENOMIC DNA]</scope>
    <source>
        <strain evidence="3 7">DSM 3094</strain>
    </source>
</reference>
<name>A0A1L3Q4G7_9EURY</name>
<dbReference type="PROSITE" id="PS51379">
    <property type="entry name" value="4FE4S_FER_2"/>
    <property type="match status" value="1"/>
</dbReference>
<dbReference type="RefSeq" id="WP_072562150.1">
    <property type="nucleotide sequence ID" value="NZ_CP017921.1"/>
</dbReference>
<dbReference type="PANTHER" id="PTHR43312:SF2">
    <property type="entry name" value="OXIDOREDUCTASE"/>
    <property type="match status" value="1"/>
</dbReference>
<dbReference type="InterPro" id="IPR053135">
    <property type="entry name" value="AKR2_Oxidoreductase"/>
</dbReference>
<keyword evidence="5" id="KW-1185">Reference proteome</keyword>
<dbReference type="InterPro" id="IPR017900">
    <property type="entry name" value="4Fe4S_Fe_S_CS"/>
</dbReference>
<dbReference type="SUPFAM" id="SSF51430">
    <property type="entry name" value="NAD(P)-linked oxidoreductase"/>
    <property type="match status" value="1"/>
</dbReference>
<dbReference type="SUPFAM" id="SSF46548">
    <property type="entry name" value="alpha-helical ferredoxin"/>
    <property type="match status" value="1"/>
</dbReference>
<dbReference type="Proteomes" id="UP000198669">
    <property type="component" value="Unassembled WGS sequence"/>
</dbReference>
<dbReference type="PANTHER" id="PTHR43312">
    <property type="entry name" value="D-THREO-ALDOSE 1-DEHYDROGENASE"/>
    <property type="match status" value="1"/>
</dbReference>
<dbReference type="InterPro" id="IPR009051">
    <property type="entry name" value="Helical_ferredxn"/>
</dbReference>
<proteinExistence type="predicted"/>
<evidence type="ECO:0000259" key="1">
    <source>
        <dbReference type="PROSITE" id="PS51379"/>
    </source>
</evidence>
<dbReference type="Gene3D" id="1.10.1060.10">
    <property type="entry name" value="Alpha-helical ferredoxin"/>
    <property type="match status" value="1"/>
</dbReference>
<dbReference type="Pfam" id="PF00248">
    <property type="entry name" value="Aldo_ket_red"/>
    <property type="match status" value="1"/>
</dbReference>
<dbReference type="AlphaFoldDB" id="A0A1L3Q4G7"/>
<gene>
    <name evidence="2" type="ORF">BHR79_09765</name>
    <name evidence="3" type="ORF">EFE40_05495</name>
    <name evidence="4" type="ORF">SAMN04515625_0872</name>
</gene>
<reference evidence="4 6" key="2">
    <citation type="submission" date="2016-10" db="EMBL/GenBank/DDBJ databases">
        <authorList>
            <person name="de Groot N.N."/>
        </authorList>
    </citation>
    <scope>NUCLEOTIDE SEQUENCE [LARGE SCALE GENOMIC DNA]</scope>
    <source>
        <strain evidence="4 6">Z-7982</strain>
    </source>
</reference>
<dbReference type="Proteomes" id="UP000267921">
    <property type="component" value="Unassembled WGS sequence"/>
</dbReference>
<reference evidence="2 5" key="1">
    <citation type="submission" date="2016-10" db="EMBL/GenBank/DDBJ databases">
        <title>Methanohalophilus halophilus.</title>
        <authorList>
            <person name="L'haridon S."/>
        </authorList>
    </citation>
    <scope>NUCLEOTIDE SEQUENCE [LARGE SCALE GENOMIC DNA]</scope>
    <source>
        <strain evidence="2 5">Z-7982</strain>
    </source>
</reference>
<dbReference type="Proteomes" id="UP000186879">
    <property type="component" value="Chromosome"/>
</dbReference>
<dbReference type="Pfam" id="PF13187">
    <property type="entry name" value="Fer4_9"/>
    <property type="match status" value="1"/>
</dbReference>
<dbReference type="PROSITE" id="PS00198">
    <property type="entry name" value="4FE4S_FER_1"/>
    <property type="match status" value="1"/>
</dbReference>
<dbReference type="STRING" id="2177.BHR79_09765"/>
<dbReference type="InterPro" id="IPR017896">
    <property type="entry name" value="4Fe4S_Fe-S-bd"/>
</dbReference>
<accession>A0A1L3Q4G7</accession>
<dbReference type="OrthoDB" id="28487at2157"/>
<dbReference type="GO" id="GO:0051536">
    <property type="term" value="F:iron-sulfur cluster binding"/>
    <property type="evidence" value="ECO:0007669"/>
    <property type="project" value="InterPro"/>
</dbReference>
<feature type="domain" description="4Fe-4S ferredoxin-type" evidence="1">
    <location>
        <begin position="340"/>
        <end position="369"/>
    </location>
</feature>
<protein>
    <submittedName>
        <fullName evidence="2">Aldo/keto reductase</fullName>
    </submittedName>
</protein>
<organism evidence="2 5">
    <name type="scientific">Methanohalophilus halophilus</name>
    <dbReference type="NCBI Taxonomy" id="2177"/>
    <lineage>
        <taxon>Archaea</taxon>
        <taxon>Methanobacteriati</taxon>
        <taxon>Methanobacteriota</taxon>
        <taxon>Stenosarchaea group</taxon>
        <taxon>Methanomicrobia</taxon>
        <taxon>Methanosarcinales</taxon>
        <taxon>Methanosarcinaceae</taxon>
        <taxon>Methanohalophilus</taxon>
    </lineage>
</organism>
<dbReference type="InterPro" id="IPR020471">
    <property type="entry name" value="AKR"/>
</dbReference>
<evidence type="ECO:0000313" key="6">
    <source>
        <dbReference type="Proteomes" id="UP000198669"/>
    </source>
</evidence>
<evidence type="ECO:0000313" key="3">
    <source>
        <dbReference type="EMBL" id="RNI08926.1"/>
    </source>
</evidence>
<dbReference type="Gene3D" id="3.20.20.100">
    <property type="entry name" value="NADP-dependent oxidoreductase domain"/>
    <property type="match status" value="1"/>
</dbReference>
<dbReference type="EMBL" id="FNMU01000002">
    <property type="protein sequence ID" value="SDW38117.1"/>
    <property type="molecule type" value="Genomic_DNA"/>
</dbReference>
<dbReference type="GeneID" id="30584059"/>
<evidence type="ECO:0000313" key="5">
    <source>
        <dbReference type="Proteomes" id="UP000186879"/>
    </source>
</evidence>
<dbReference type="EMBL" id="CP017921">
    <property type="protein sequence ID" value="APH39735.1"/>
    <property type="molecule type" value="Genomic_DNA"/>
</dbReference>
<evidence type="ECO:0000313" key="2">
    <source>
        <dbReference type="EMBL" id="APH39735.1"/>
    </source>
</evidence>